<dbReference type="OrthoDB" id="7874863at2"/>
<evidence type="ECO:0000313" key="1">
    <source>
        <dbReference type="EMBL" id="ROU04005.1"/>
    </source>
</evidence>
<accession>A0A3N2R987</accession>
<dbReference type="AlphaFoldDB" id="A0A3N2R987"/>
<comment type="caution">
    <text evidence="1">The sequence shown here is derived from an EMBL/GenBank/DDBJ whole genome shotgun (WGS) entry which is preliminary data.</text>
</comment>
<sequence length="62" mass="7123">MPTDMSNPDDIRRFARDERNRCVSEREWRHRLAGYGIAVRERAGAVWLTAVVSGRDICAFDA</sequence>
<dbReference type="EMBL" id="RDRB01000001">
    <property type="protein sequence ID" value="ROU04005.1"/>
    <property type="molecule type" value="Genomic_DNA"/>
</dbReference>
<dbReference type="RefSeq" id="WP_123640384.1">
    <property type="nucleotide sequence ID" value="NZ_ML119081.1"/>
</dbReference>
<protein>
    <submittedName>
        <fullName evidence="1">Uncharacterized protein</fullName>
    </submittedName>
</protein>
<reference evidence="1 2" key="1">
    <citation type="submission" date="2018-10" db="EMBL/GenBank/DDBJ databases">
        <title>Histidinibacterium lentulum gen. nov., sp. nov., a marine bacterium from the culture broth of Picochlorum sp. 122.</title>
        <authorList>
            <person name="Wang G."/>
        </authorList>
    </citation>
    <scope>NUCLEOTIDE SEQUENCE [LARGE SCALE GENOMIC DNA]</scope>
    <source>
        <strain evidence="1 2">B17</strain>
    </source>
</reference>
<name>A0A3N2R987_9RHOB</name>
<keyword evidence="2" id="KW-1185">Reference proteome</keyword>
<proteinExistence type="predicted"/>
<evidence type="ECO:0000313" key="2">
    <source>
        <dbReference type="Proteomes" id="UP000268016"/>
    </source>
</evidence>
<dbReference type="Proteomes" id="UP000268016">
    <property type="component" value="Unassembled WGS sequence"/>
</dbReference>
<gene>
    <name evidence="1" type="ORF">EAT49_00960</name>
</gene>
<organism evidence="1 2">
    <name type="scientific">Histidinibacterium lentulum</name>
    <dbReference type="NCBI Taxonomy" id="2480588"/>
    <lineage>
        <taxon>Bacteria</taxon>
        <taxon>Pseudomonadati</taxon>
        <taxon>Pseudomonadota</taxon>
        <taxon>Alphaproteobacteria</taxon>
        <taxon>Rhodobacterales</taxon>
        <taxon>Paracoccaceae</taxon>
        <taxon>Histidinibacterium</taxon>
    </lineage>
</organism>